<evidence type="ECO:0000313" key="2">
    <source>
        <dbReference type="Proteomes" id="UP000093186"/>
    </source>
</evidence>
<protein>
    <submittedName>
        <fullName evidence="1">Uncharacterized protein</fullName>
    </submittedName>
</protein>
<sequence length="610" mass="68635">MKKGHSFHIPVMGIGFTIDTPIKVAQYGIDSVIFISDDILLEKMRKMYSSKFKLPYTEIGAKEEDSRAKRITSYLNLIKDVAEKKLENIKNASIEKSNELKKYFSMLPDSSTLKQDFIKLTDKITDVSEIKKWLSDNLSLGDINVNIMTKLDKVNYNPTNKKEMLPIEFNDAHAALRGFANSSLNSSMVFSAGMNPRLFTYLEKFDDFFPDLNGVIKKKVVIKVSDYRSALIQGKFLAKKGIWVSEYRIESGLNCGGHAFATEGFLMGPILEEFKKNRNELINSVYDLLVNALEAKGKSIPTKTLAIKVTAQGGVGTAEEQEFLINNYGLDSVGWGSPFLLVPEATTVDNNTLKQLQKAKEKDLFLSNISPLGVPFNNLKGNTKDIQKKAFIAKGRPGSSCPKKFLALDGEFSEKTICTASRQYQHLKIKQLEDKKASLSDIEYKKEYANIVDKSCICVGLGTAALVVNDMDTKVEGEGVSICPGPNMAYYSKETSLSEMVGHIYGKNNVIERIDRPNVFVKELGLYLNYLKSKIDETTSEMNKKQEKYLVSFSKNLNEGIHYYKSMFLTMKSSFEDTKHLILKELNKSLDELKLMNEDIDLLILNKIKA</sequence>
<reference evidence="1 2" key="1">
    <citation type="submission" date="2016-06" db="EMBL/GenBank/DDBJ databases">
        <title>Draft Genome Sequence of Tenacibaculum soleae UCD-KL19.</title>
        <authorList>
            <person name="Eisen J.A."/>
            <person name="Coil D.A."/>
            <person name="Lujan K.M."/>
        </authorList>
    </citation>
    <scope>NUCLEOTIDE SEQUENCE [LARGE SCALE GENOMIC DNA]</scope>
    <source>
        <strain evidence="1 2">UCD-KL19</strain>
    </source>
</reference>
<accession>A0A1B9Y1R0</accession>
<dbReference type="STRING" id="447689.BA195_03010"/>
<dbReference type="AlphaFoldDB" id="A0A1B9Y1R0"/>
<evidence type="ECO:0000313" key="1">
    <source>
        <dbReference type="EMBL" id="OCK43689.1"/>
    </source>
</evidence>
<name>A0A1B9Y1R0_9FLAO</name>
<dbReference type="Proteomes" id="UP000093186">
    <property type="component" value="Unassembled WGS sequence"/>
</dbReference>
<proteinExistence type="predicted"/>
<organism evidence="1 2">
    <name type="scientific">Tenacibaculum soleae</name>
    <dbReference type="NCBI Taxonomy" id="447689"/>
    <lineage>
        <taxon>Bacteria</taxon>
        <taxon>Pseudomonadati</taxon>
        <taxon>Bacteroidota</taxon>
        <taxon>Flavobacteriia</taxon>
        <taxon>Flavobacteriales</taxon>
        <taxon>Flavobacteriaceae</taxon>
        <taxon>Tenacibaculum</taxon>
    </lineage>
</organism>
<dbReference type="EMBL" id="MAKX01000001">
    <property type="protein sequence ID" value="OCK43689.1"/>
    <property type="molecule type" value="Genomic_DNA"/>
</dbReference>
<dbReference type="OrthoDB" id="9811599at2"/>
<gene>
    <name evidence="1" type="ORF">BA195_03010</name>
</gene>
<dbReference type="RefSeq" id="WP_068702301.1">
    <property type="nucleotide sequence ID" value="NZ_MAKX01000001.1"/>
</dbReference>
<comment type="caution">
    <text evidence="1">The sequence shown here is derived from an EMBL/GenBank/DDBJ whole genome shotgun (WGS) entry which is preliminary data.</text>
</comment>
<keyword evidence="2" id="KW-1185">Reference proteome</keyword>